<dbReference type="RefSeq" id="WP_055205724.1">
    <property type="nucleotide sequence ID" value="NZ_JACOOK010000004.1"/>
</dbReference>
<sequence>MEKTKSYLVECALLAIGLIVAGWMLRSGIVHFKDSERVVSVKGLSEKEVKADRVIWPLAYKEVGDNLMTLYNTLETSNAKIVDFLKSNGITDDEITIAPAEIIDMDAERYGPQSVKYRYNVTSVLTVTTDKVDLVVKLMSRQSDLLKQGVAITGGDYRFTTQFLYTSTALNEIKPKMIEEATENARIAGEKFAHDSKSKLGKIKFANQGQFSISDRDANTPYIKTVRVVTSVDYYLKD</sequence>
<keyword evidence="1" id="KW-1133">Transmembrane helix</keyword>
<dbReference type="Proteomes" id="UP000636891">
    <property type="component" value="Unassembled WGS sequence"/>
</dbReference>
<gene>
    <name evidence="2" type="ORF">H8S08_08540</name>
</gene>
<dbReference type="PANTHER" id="PTHR34387:SF2">
    <property type="entry name" value="SLR1258 PROTEIN"/>
    <property type="match status" value="1"/>
</dbReference>
<dbReference type="Pfam" id="PF04402">
    <property type="entry name" value="SIMPL"/>
    <property type="match status" value="1"/>
</dbReference>
<keyword evidence="3" id="KW-1185">Reference proteome</keyword>
<evidence type="ECO:0000256" key="1">
    <source>
        <dbReference type="SAM" id="Phobius"/>
    </source>
</evidence>
<dbReference type="PIRSF" id="PIRSF029033">
    <property type="entry name" value="UCP029033"/>
    <property type="match status" value="1"/>
</dbReference>
<keyword evidence="1" id="KW-0812">Transmembrane</keyword>
<dbReference type="PANTHER" id="PTHR34387">
    <property type="entry name" value="SLR1258 PROTEIN"/>
    <property type="match status" value="1"/>
</dbReference>
<feature type="transmembrane region" description="Helical" evidence="1">
    <location>
        <begin position="7"/>
        <end position="25"/>
    </location>
</feature>
<dbReference type="InterPro" id="IPR007497">
    <property type="entry name" value="SIMPL/DUF541"/>
</dbReference>
<dbReference type="InterPro" id="IPR016907">
    <property type="entry name" value="UCP029033"/>
</dbReference>
<keyword evidence="1" id="KW-0472">Membrane</keyword>
<accession>A0ABR7CN16</accession>
<evidence type="ECO:0000313" key="3">
    <source>
        <dbReference type="Proteomes" id="UP000636891"/>
    </source>
</evidence>
<dbReference type="InterPro" id="IPR052022">
    <property type="entry name" value="26kDa_periplasmic_antigen"/>
</dbReference>
<name>A0ABR7CN16_9BACT</name>
<organism evidence="2 3">
    <name type="scientific">Alistipes hominis</name>
    <dbReference type="NCBI Taxonomy" id="2763015"/>
    <lineage>
        <taxon>Bacteria</taxon>
        <taxon>Pseudomonadati</taxon>
        <taxon>Bacteroidota</taxon>
        <taxon>Bacteroidia</taxon>
        <taxon>Bacteroidales</taxon>
        <taxon>Rikenellaceae</taxon>
        <taxon>Alistipes</taxon>
    </lineage>
</organism>
<comment type="caution">
    <text evidence="2">The sequence shown here is derived from an EMBL/GenBank/DDBJ whole genome shotgun (WGS) entry which is preliminary data.</text>
</comment>
<reference evidence="2 3" key="1">
    <citation type="submission" date="2020-08" db="EMBL/GenBank/DDBJ databases">
        <title>Genome public.</title>
        <authorList>
            <person name="Liu C."/>
            <person name="Sun Q."/>
        </authorList>
    </citation>
    <scope>NUCLEOTIDE SEQUENCE [LARGE SCALE GENOMIC DNA]</scope>
    <source>
        <strain evidence="2 3">New-7</strain>
    </source>
</reference>
<protein>
    <submittedName>
        <fullName evidence="2">SIMPL domain-containing protein</fullName>
    </submittedName>
</protein>
<dbReference type="EMBL" id="JACOOK010000004">
    <property type="protein sequence ID" value="MBC5617061.1"/>
    <property type="molecule type" value="Genomic_DNA"/>
</dbReference>
<evidence type="ECO:0000313" key="2">
    <source>
        <dbReference type="EMBL" id="MBC5617061.1"/>
    </source>
</evidence>
<proteinExistence type="predicted"/>